<proteinExistence type="predicted"/>
<keyword evidence="2" id="KW-1185">Reference proteome</keyword>
<dbReference type="EMBL" id="JACVVK020000065">
    <property type="protein sequence ID" value="KAK7496695.1"/>
    <property type="molecule type" value="Genomic_DNA"/>
</dbReference>
<protein>
    <submittedName>
        <fullName evidence="1">Uncharacterized protein</fullName>
    </submittedName>
</protein>
<organism evidence="1 2">
    <name type="scientific">Batillaria attramentaria</name>
    <dbReference type="NCBI Taxonomy" id="370345"/>
    <lineage>
        <taxon>Eukaryota</taxon>
        <taxon>Metazoa</taxon>
        <taxon>Spiralia</taxon>
        <taxon>Lophotrochozoa</taxon>
        <taxon>Mollusca</taxon>
        <taxon>Gastropoda</taxon>
        <taxon>Caenogastropoda</taxon>
        <taxon>Sorbeoconcha</taxon>
        <taxon>Cerithioidea</taxon>
        <taxon>Batillariidae</taxon>
        <taxon>Batillaria</taxon>
    </lineage>
</organism>
<evidence type="ECO:0000313" key="2">
    <source>
        <dbReference type="Proteomes" id="UP001519460"/>
    </source>
</evidence>
<sequence>MVSIQGQIAEAVAKLSRLGASEEVTSVGVSCGGLTCKVRLEESRAARRRPESGELTATTASWSPHGLQRCRLYGTEHTDKGFFVTEFDDVSTTIFRTTSPMTPDVSG</sequence>
<gene>
    <name evidence="1" type="ORF">BaRGS_00012102</name>
</gene>
<dbReference type="AlphaFoldDB" id="A0ABD0LBI4"/>
<dbReference type="Proteomes" id="UP001519460">
    <property type="component" value="Unassembled WGS sequence"/>
</dbReference>
<accession>A0ABD0LBI4</accession>
<evidence type="ECO:0000313" key="1">
    <source>
        <dbReference type="EMBL" id="KAK7496695.1"/>
    </source>
</evidence>
<name>A0ABD0LBI4_9CAEN</name>
<comment type="caution">
    <text evidence="1">The sequence shown here is derived from an EMBL/GenBank/DDBJ whole genome shotgun (WGS) entry which is preliminary data.</text>
</comment>
<reference evidence="1 2" key="1">
    <citation type="journal article" date="2023" name="Sci. Data">
        <title>Genome assembly of the Korean intertidal mud-creeper Batillaria attramentaria.</title>
        <authorList>
            <person name="Patra A.K."/>
            <person name="Ho P.T."/>
            <person name="Jun S."/>
            <person name="Lee S.J."/>
            <person name="Kim Y."/>
            <person name="Won Y.J."/>
        </authorList>
    </citation>
    <scope>NUCLEOTIDE SEQUENCE [LARGE SCALE GENOMIC DNA]</scope>
    <source>
        <strain evidence="1">Wonlab-2016</strain>
    </source>
</reference>